<sequence>MIKIENLGKTFLMVIDPYNFDMKQQKVFHSDFGFVIVTPSEFFRDSMIRLCKECHSVRIRNFGAKFITKARKRMREFVNKSIKTERDFIELVAMLFDIAYYTAVSHDKVAHLRKFIAIEGSTPKYFGFVGSKDYNSFDIINKIQEKIESTKDENETGSCFEIYQVKN</sequence>
<accession>X1A1P9</accession>
<dbReference type="AlphaFoldDB" id="X1A1P9"/>
<name>X1A1P9_9ZZZZ</name>
<reference evidence="1" key="1">
    <citation type="journal article" date="2014" name="Front. Microbiol.">
        <title>High frequency of phylogenetically diverse reductive dehalogenase-homologous genes in deep subseafloor sedimentary metagenomes.</title>
        <authorList>
            <person name="Kawai M."/>
            <person name="Futagami T."/>
            <person name="Toyoda A."/>
            <person name="Takaki Y."/>
            <person name="Nishi S."/>
            <person name="Hori S."/>
            <person name="Arai W."/>
            <person name="Tsubouchi T."/>
            <person name="Morono Y."/>
            <person name="Uchiyama I."/>
            <person name="Ito T."/>
            <person name="Fujiyama A."/>
            <person name="Inagaki F."/>
            <person name="Takami H."/>
        </authorList>
    </citation>
    <scope>NUCLEOTIDE SEQUENCE</scope>
    <source>
        <strain evidence="1">Expedition CK06-06</strain>
    </source>
</reference>
<gene>
    <name evidence="1" type="ORF">S01H4_13174</name>
</gene>
<protein>
    <submittedName>
        <fullName evidence="1">Uncharacterized protein</fullName>
    </submittedName>
</protein>
<proteinExistence type="predicted"/>
<comment type="caution">
    <text evidence="1">The sequence shown here is derived from an EMBL/GenBank/DDBJ whole genome shotgun (WGS) entry which is preliminary data.</text>
</comment>
<dbReference type="EMBL" id="BART01005814">
    <property type="protein sequence ID" value="GAG54226.1"/>
    <property type="molecule type" value="Genomic_DNA"/>
</dbReference>
<organism evidence="1">
    <name type="scientific">marine sediment metagenome</name>
    <dbReference type="NCBI Taxonomy" id="412755"/>
    <lineage>
        <taxon>unclassified sequences</taxon>
        <taxon>metagenomes</taxon>
        <taxon>ecological metagenomes</taxon>
    </lineage>
</organism>
<evidence type="ECO:0000313" key="1">
    <source>
        <dbReference type="EMBL" id="GAG54226.1"/>
    </source>
</evidence>